<dbReference type="Gene3D" id="2.20.100.10">
    <property type="entry name" value="Thrombospondin type-1 (TSP1) repeat"/>
    <property type="match status" value="1"/>
</dbReference>
<dbReference type="InterPro" id="IPR036383">
    <property type="entry name" value="TSP1_rpt_sf"/>
</dbReference>
<dbReference type="EMBL" id="CAJFDH010000002">
    <property type="protein sequence ID" value="CAD5211372.1"/>
    <property type="molecule type" value="Genomic_DNA"/>
</dbReference>
<feature type="signal peptide" evidence="1">
    <location>
        <begin position="1"/>
        <end position="16"/>
    </location>
</feature>
<feature type="chain" id="PRO_5036220889" evidence="1">
    <location>
        <begin position="17"/>
        <end position="294"/>
    </location>
</feature>
<proteinExistence type="predicted"/>
<keyword evidence="1" id="KW-0732">Signal</keyword>
<dbReference type="Pfam" id="PF00090">
    <property type="entry name" value="TSP_1"/>
    <property type="match status" value="2"/>
</dbReference>
<name>A0A811K5W3_9BILA</name>
<reference evidence="2" key="1">
    <citation type="submission" date="2020-09" db="EMBL/GenBank/DDBJ databases">
        <authorList>
            <person name="Kikuchi T."/>
        </authorList>
    </citation>
    <scope>NUCLEOTIDE SEQUENCE</scope>
    <source>
        <strain evidence="2">SH1</strain>
    </source>
</reference>
<dbReference type="Proteomes" id="UP000783686">
    <property type="component" value="Unassembled WGS sequence"/>
</dbReference>
<comment type="caution">
    <text evidence="2">The sequence shown here is derived from an EMBL/GenBank/DDBJ whole genome shotgun (WGS) entry which is preliminary data.</text>
</comment>
<dbReference type="InterPro" id="IPR000884">
    <property type="entry name" value="TSP1_rpt"/>
</dbReference>
<dbReference type="Proteomes" id="UP000614601">
    <property type="component" value="Unassembled WGS sequence"/>
</dbReference>
<dbReference type="SUPFAM" id="SSF82895">
    <property type="entry name" value="TSP-1 type 1 repeat"/>
    <property type="match status" value="1"/>
</dbReference>
<evidence type="ECO:0000256" key="1">
    <source>
        <dbReference type="SAM" id="SignalP"/>
    </source>
</evidence>
<dbReference type="PANTHER" id="PTHR31507:SF3">
    <property type="entry name" value="TIL DOMAIN-CONTAINING PROTEIN"/>
    <property type="match status" value="1"/>
</dbReference>
<gene>
    <name evidence="2" type="ORF">BOKJ2_LOCUS3661</name>
</gene>
<accession>A0A811K5W3</accession>
<evidence type="ECO:0000313" key="3">
    <source>
        <dbReference type="Proteomes" id="UP000614601"/>
    </source>
</evidence>
<protein>
    <submittedName>
        <fullName evidence="2">Uncharacterized protein</fullName>
    </submittedName>
</protein>
<dbReference type="OrthoDB" id="5821553at2759"/>
<dbReference type="PROSITE" id="PS50092">
    <property type="entry name" value="TSP1"/>
    <property type="match status" value="2"/>
</dbReference>
<dbReference type="PANTHER" id="PTHR31507">
    <property type="entry name" value="PROTEIN CBG15923"/>
    <property type="match status" value="1"/>
</dbReference>
<sequence>MFCYVNLFLVLFVVESQDLIIPTDETTLGELITLTTAPFDEDTTLGELITLTTAPSDEQTTLGELITLTTEATTTQGELITLTTEATEGTTQEEITVEETTEVTTTVETTEATTSAPCCPSGGVWGDWRPSSSSTCSDTCGGYGTQQMERTCLSLQISESCTCEGNSTSTAPCNLQPCPFGRASCATGLSVGTLNGSFACLNATTTNNSTLSCCPSIDLFDEWTVWTSCTSTCGNCSNSTRTRICVQRSQGCSCQSSDEKETASCGNAVCKYPTRSCCSGSSVKPLNGSFVCAS</sequence>
<keyword evidence="3" id="KW-1185">Reference proteome</keyword>
<dbReference type="EMBL" id="CAJFCW020000002">
    <property type="protein sequence ID" value="CAG9093311.1"/>
    <property type="molecule type" value="Genomic_DNA"/>
</dbReference>
<evidence type="ECO:0000313" key="2">
    <source>
        <dbReference type="EMBL" id="CAD5211372.1"/>
    </source>
</evidence>
<dbReference type="AlphaFoldDB" id="A0A811K5W3"/>
<organism evidence="2 3">
    <name type="scientific">Bursaphelenchus okinawaensis</name>
    <dbReference type="NCBI Taxonomy" id="465554"/>
    <lineage>
        <taxon>Eukaryota</taxon>
        <taxon>Metazoa</taxon>
        <taxon>Ecdysozoa</taxon>
        <taxon>Nematoda</taxon>
        <taxon>Chromadorea</taxon>
        <taxon>Rhabditida</taxon>
        <taxon>Tylenchina</taxon>
        <taxon>Tylenchomorpha</taxon>
        <taxon>Aphelenchoidea</taxon>
        <taxon>Aphelenchoididae</taxon>
        <taxon>Bursaphelenchus</taxon>
    </lineage>
</organism>
<dbReference type="SMART" id="SM00209">
    <property type="entry name" value="TSP1"/>
    <property type="match status" value="2"/>
</dbReference>